<dbReference type="InterPro" id="IPR033121">
    <property type="entry name" value="PEPTIDASE_A1"/>
</dbReference>
<dbReference type="InterPro" id="IPR032861">
    <property type="entry name" value="TAXi_N"/>
</dbReference>
<dbReference type="SUPFAM" id="SSF50630">
    <property type="entry name" value="Acid proteases"/>
    <property type="match status" value="1"/>
</dbReference>
<dbReference type="Gene3D" id="2.40.70.10">
    <property type="entry name" value="Acid Proteases"/>
    <property type="match status" value="2"/>
</dbReference>
<dbReference type="CDD" id="cd05472">
    <property type="entry name" value="cnd41_like"/>
    <property type="match status" value="1"/>
</dbReference>
<keyword evidence="4" id="KW-0064">Aspartyl protease</keyword>
<dbReference type="Pfam" id="PF14541">
    <property type="entry name" value="TAXi_C"/>
    <property type="match status" value="1"/>
</dbReference>
<dbReference type="InterPro" id="IPR001461">
    <property type="entry name" value="Aspartic_peptidase_A1"/>
</dbReference>
<evidence type="ECO:0000259" key="8">
    <source>
        <dbReference type="PROSITE" id="PS51767"/>
    </source>
</evidence>
<evidence type="ECO:0000313" key="10">
    <source>
        <dbReference type="Proteomes" id="UP000663760"/>
    </source>
</evidence>
<dbReference type="GO" id="GO:0003677">
    <property type="term" value="F:DNA binding"/>
    <property type="evidence" value="ECO:0007669"/>
    <property type="project" value="UniProtKB-KW"/>
</dbReference>
<evidence type="ECO:0000256" key="2">
    <source>
        <dbReference type="ARBA" id="ARBA00022670"/>
    </source>
</evidence>
<feature type="domain" description="Peptidase A1" evidence="8">
    <location>
        <begin position="174"/>
        <end position="507"/>
    </location>
</feature>
<organism evidence="9 10">
    <name type="scientific">Spirodela intermedia</name>
    <name type="common">Intermediate duckweed</name>
    <dbReference type="NCBI Taxonomy" id="51605"/>
    <lineage>
        <taxon>Eukaryota</taxon>
        <taxon>Viridiplantae</taxon>
        <taxon>Streptophyta</taxon>
        <taxon>Embryophyta</taxon>
        <taxon>Tracheophyta</taxon>
        <taxon>Spermatophyta</taxon>
        <taxon>Magnoliopsida</taxon>
        <taxon>Liliopsida</taxon>
        <taxon>Araceae</taxon>
        <taxon>Lemnoideae</taxon>
        <taxon>Spirodela</taxon>
    </lineage>
</organism>
<protein>
    <recommendedName>
        <fullName evidence="8">Peptidase A1 domain-containing protein</fullName>
    </recommendedName>
</protein>
<reference evidence="9" key="1">
    <citation type="submission" date="2020-02" db="EMBL/GenBank/DDBJ databases">
        <authorList>
            <person name="Scholz U."/>
            <person name="Mascher M."/>
            <person name="Fiebig A."/>
        </authorList>
    </citation>
    <scope>NUCLEOTIDE SEQUENCE</scope>
</reference>
<dbReference type="PANTHER" id="PTHR13683">
    <property type="entry name" value="ASPARTYL PROTEASES"/>
    <property type="match status" value="1"/>
</dbReference>
<dbReference type="FunFam" id="2.40.70.10:FF:000016">
    <property type="entry name" value="Probable aspartic protease At2g35615"/>
    <property type="match status" value="1"/>
</dbReference>
<dbReference type="InterPro" id="IPR021109">
    <property type="entry name" value="Peptidase_aspartic_dom_sf"/>
</dbReference>
<proteinExistence type="inferred from homology"/>
<dbReference type="AlphaFoldDB" id="A0A7I8KWF3"/>
<dbReference type="InterPro" id="IPR033873">
    <property type="entry name" value="CND41-like"/>
</dbReference>
<comment type="similarity">
    <text evidence="1">Belongs to the peptidase A1 family.</text>
</comment>
<feature type="active site" evidence="7">
    <location>
        <position position="391"/>
    </location>
</feature>
<keyword evidence="3" id="KW-0732">Signal</keyword>
<evidence type="ECO:0000256" key="5">
    <source>
        <dbReference type="ARBA" id="ARBA00022801"/>
    </source>
</evidence>
<gene>
    <name evidence="9" type="ORF">SI8410_09012825</name>
</gene>
<evidence type="ECO:0000313" key="9">
    <source>
        <dbReference type="EMBL" id="CAA7402147.1"/>
    </source>
</evidence>
<sequence length="511" mass="53445">MAEKSRNRSAIFLVISPLFFIISATTVHCRSISPKSVAHTATLDVAAALERTGAVLSLDHQTKQSLLHQEELRGNENRHHSTAPGSASLRVRLHPRESLQPPAHADYRSLTLARLARDDARVRAINARLELAIHGVKRSDLTPLIQEEEAVTAAGGDGLSGPVVSGTSQGSGEYFSRVGIGRPARLQYMVLDTGSDVTWAQCQPCADCYQQADPFFDPAASSTYSPLSCGSSQCRQLDVSACRNGSCLYQVSYGDGSYTVGDFATDTITLGGASVPGIAFGCGHDNEGLFVGAAGLLGLGGGALSFPSQVSATSFSYCLVDRDSTSSSTLEFGSGAGGGDAAVSAPLLRNRKLDTFYYVGFTGISVGGRMLSIPPSSFSMGESGEGGVIVDSGTAVTRLQSDAYASLRNAFTKGTAGLPPAMGVALFDTCYDLSGRDTVEVPAVSFQFPGGKALRLPAKNYLIPVDSFGTFCLAFAPTSSGLSIIGNVQQQGTRVGFDLANSLVSFSPHEC</sequence>
<accession>A0A7I8KWF3</accession>
<evidence type="ECO:0000256" key="7">
    <source>
        <dbReference type="PIRSR" id="PIRSR601461-1"/>
    </source>
</evidence>
<dbReference type="EMBL" id="LR746272">
    <property type="protein sequence ID" value="CAA7402147.1"/>
    <property type="molecule type" value="Genomic_DNA"/>
</dbReference>
<dbReference type="Proteomes" id="UP000663760">
    <property type="component" value="Chromosome 9"/>
</dbReference>
<keyword evidence="6" id="KW-0238">DNA-binding</keyword>
<dbReference type="OrthoDB" id="2747330at2759"/>
<feature type="active site" evidence="7">
    <location>
        <position position="192"/>
    </location>
</feature>
<keyword evidence="10" id="KW-1185">Reference proteome</keyword>
<dbReference type="Pfam" id="PF14543">
    <property type="entry name" value="TAXi_N"/>
    <property type="match status" value="1"/>
</dbReference>
<name>A0A7I8KWF3_SPIIN</name>
<evidence type="ECO:0000256" key="3">
    <source>
        <dbReference type="ARBA" id="ARBA00022729"/>
    </source>
</evidence>
<dbReference type="InterPro" id="IPR032799">
    <property type="entry name" value="TAXi_C"/>
</dbReference>
<dbReference type="GO" id="GO:0004190">
    <property type="term" value="F:aspartic-type endopeptidase activity"/>
    <property type="evidence" value="ECO:0007669"/>
    <property type="project" value="UniProtKB-KW"/>
</dbReference>
<dbReference type="FunFam" id="2.40.70.10:FF:000010">
    <property type="entry name" value="Aspartyl protease family protein 2"/>
    <property type="match status" value="1"/>
</dbReference>
<keyword evidence="2" id="KW-0645">Protease</keyword>
<evidence type="ECO:0000256" key="4">
    <source>
        <dbReference type="ARBA" id="ARBA00022750"/>
    </source>
</evidence>
<dbReference type="GO" id="GO:0006508">
    <property type="term" value="P:proteolysis"/>
    <property type="evidence" value="ECO:0007669"/>
    <property type="project" value="UniProtKB-KW"/>
</dbReference>
<dbReference type="PANTHER" id="PTHR13683:SF775">
    <property type="entry name" value="EUKARYOTIC ASPARTYL PROTEASE FAMILY PROTEIN"/>
    <property type="match status" value="1"/>
</dbReference>
<evidence type="ECO:0000256" key="6">
    <source>
        <dbReference type="ARBA" id="ARBA00023125"/>
    </source>
</evidence>
<evidence type="ECO:0000256" key="1">
    <source>
        <dbReference type="ARBA" id="ARBA00007447"/>
    </source>
</evidence>
<dbReference type="PROSITE" id="PS51767">
    <property type="entry name" value="PEPTIDASE_A1"/>
    <property type="match status" value="1"/>
</dbReference>
<keyword evidence="5" id="KW-0378">Hydrolase</keyword>